<gene>
    <name evidence="3" type="ORF">AX660_07480</name>
</gene>
<dbReference type="Gene3D" id="3.10.540.10">
    <property type="entry name" value="duf1285 like domain"/>
    <property type="match status" value="1"/>
</dbReference>
<dbReference type="InterPro" id="IPR048341">
    <property type="entry name" value="DUF1285_N"/>
</dbReference>
<dbReference type="Pfam" id="PF21028">
    <property type="entry name" value="DUF1285_C"/>
    <property type="match status" value="1"/>
</dbReference>
<dbReference type="Proteomes" id="UP000070299">
    <property type="component" value="Unassembled WGS sequence"/>
</dbReference>
<dbReference type="AlphaFoldDB" id="A0A136A5P5"/>
<accession>A0A136A5P5</accession>
<evidence type="ECO:0000313" key="4">
    <source>
        <dbReference type="Proteomes" id="UP000070299"/>
    </source>
</evidence>
<feature type="domain" description="DUF1285" evidence="1">
    <location>
        <begin position="14"/>
        <end position="79"/>
    </location>
</feature>
<dbReference type="InterPro" id="IPR048342">
    <property type="entry name" value="DUF1285_C"/>
</dbReference>
<comment type="caution">
    <text evidence="3">The sequence shown here is derived from an EMBL/GenBank/DDBJ whole genome shotgun (WGS) entry which is preliminary data.</text>
</comment>
<dbReference type="Pfam" id="PF06938">
    <property type="entry name" value="DUF1285_N"/>
    <property type="match status" value="1"/>
</dbReference>
<dbReference type="InterPro" id="IPR023361">
    <property type="entry name" value="DUF1285_beta_roll_sf"/>
</dbReference>
<organism evidence="3 4">
    <name type="scientific">Paraglaciecola hydrolytica</name>
    <dbReference type="NCBI Taxonomy" id="1799789"/>
    <lineage>
        <taxon>Bacteria</taxon>
        <taxon>Pseudomonadati</taxon>
        <taxon>Pseudomonadota</taxon>
        <taxon>Gammaproteobacteria</taxon>
        <taxon>Alteromonadales</taxon>
        <taxon>Alteromonadaceae</taxon>
        <taxon>Paraglaciecola</taxon>
    </lineage>
</organism>
<keyword evidence="4" id="KW-1185">Reference proteome</keyword>
<protein>
    <recommendedName>
        <fullName evidence="5">Proteophosphoglycan</fullName>
    </recommendedName>
</protein>
<feature type="domain" description="DUF1285" evidence="2">
    <location>
        <begin position="81"/>
        <end position="171"/>
    </location>
</feature>
<dbReference type="EMBL" id="LSNE01000003">
    <property type="protein sequence ID" value="KXI30524.1"/>
    <property type="molecule type" value="Genomic_DNA"/>
</dbReference>
<dbReference type="PIRSF" id="PIRSF029557">
    <property type="entry name" value="UCP029557"/>
    <property type="match status" value="1"/>
</dbReference>
<evidence type="ECO:0000313" key="3">
    <source>
        <dbReference type="EMBL" id="KXI30524.1"/>
    </source>
</evidence>
<evidence type="ECO:0000259" key="1">
    <source>
        <dbReference type="Pfam" id="PF06938"/>
    </source>
</evidence>
<sequence length="175" mass="19812">MPQPKGAQHKNALPPIESWDPPFCGDIDLIIKHDGSWHYMGTPIGRIALVKLFASVLKREAEQYFLLTPVEKVGIQVVDSPFLITQWQQKQQDLIFTTNLDDSFVVSSQNPIQLMLDKVTGDLLPYALVRRNLWARLHQNVFYQLAELGSEQLIKGEPHLMVTSADQNFSLGRCG</sequence>
<dbReference type="InterPro" id="IPR010707">
    <property type="entry name" value="DUF1285"/>
</dbReference>
<evidence type="ECO:0008006" key="5">
    <source>
        <dbReference type="Google" id="ProtNLM"/>
    </source>
</evidence>
<dbReference type="STRING" id="1799789.AX660_07480"/>
<evidence type="ECO:0000259" key="2">
    <source>
        <dbReference type="Pfam" id="PF21028"/>
    </source>
</evidence>
<reference evidence="4" key="1">
    <citation type="submission" date="2016-02" db="EMBL/GenBank/DDBJ databases">
        <authorList>
            <person name="Schultz-Johansen M."/>
            <person name="Glaring M.A."/>
            <person name="Bech P.K."/>
            <person name="Stougaard P."/>
        </authorList>
    </citation>
    <scope>NUCLEOTIDE SEQUENCE [LARGE SCALE GENOMIC DNA]</scope>
    <source>
        <strain evidence="4">S66</strain>
    </source>
</reference>
<dbReference type="Gene3D" id="2.30.270.10">
    <property type="entry name" value="duf1285 protein"/>
    <property type="match status" value="1"/>
</dbReference>
<proteinExistence type="predicted"/>
<name>A0A136A5P5_9ALTE</name>